<proteinExistence type="predicted"/>
<gene>
    <name evidence="1" type="ORF">PXEA_LOCUS11545</name>
</gene>
<sequence length="80" mass="9282">MAKLTDDADYDAGNHVNYYGQRLRTRCVLLNPSDNKTELRERSQLTSINRKKTATIPEITTSWSSYLGLFKLFFYSTDQL</sequence>
<protein>
    <submittedName>
        <fullName evidence="1">Uncharacterized protein</fullName>
    </submittedName>
</protein>
<evidence type="ECO:0000313" key="2">
    <source>
        <dbReference type="Proteomes" id="UP000784294"/>
    </source>
</evidence>
<comment type="caution">
    <text evidence="1">The sequence shown here is derived from an EMBL/GenBank/DDBJ whole genome shotgun (WGS) entry which is preliminary data.</text>
</comment>
<keyword evidence="2" id="KW-1185">Reference proteome</keyword>
<dbReference type="Proteomes" id="UP000784294">
    <property type="component" value="Unassembled WGS sequence"/>
</dbReference>
<dbReference type="EMBL" id="CAAALY010035651">
    <property type="protein sequence ID" value="VEL18105.1"/>
    <property type="molecule type" value="Genomic_DNA"/>
</dbReference>
<reference evidence="1" key="1">
    <citation type="submission" date="2018-11" db="EMBL/GenBank/DDBJ databases">
        <authorList>
            <consortium name="Pathogen Informatics"/>
        </authorList>
    </citation>
    <scope>NUCLEOTIDE SEQUENCE</scope>
</reference>
<organism evidence="1 2">
    <name type="scientific">Protopolystoma xenopodis</name>
    <dbReference type="NCBI Taxonomy" id="117903"/>
    <lineage>
        <taxon>Eukaryota</taxon>
        <taxon>Metazoa</taxon>
        <taxon>Spiralia</taxon>
        <taxon>Lophotrochozoa</taxon>
        <taxon>Platyhelminthes</taxon>
        <taxon>Monogenea</taxon>
        <taxon>Polyopisthocotylea</taxon>
        <taxon>Polystomatidea</taxon>
        <taxon>Polystomatidae</taxon>
        <taxon>Protopolystoma</taxon>
    </lineage>
</organism>
<accession>A0A3S5CG05</accession>
<evidence type="ECO:0000313" key="1">
    <source>
        <dbReference type="EMBL" id="VEL18105.1"/>
    </source>
</evidence>
<name>A0A3S5CG05_9PLAT</name>
<dbReference type="AlphaFoldDB" id="A0A3S5CG05"/>